<feature type="region of interest" description="Disordered" evidence="1">
    <location>
        <begin position="1"/>
        <end position="25"/>
    </location>
</feature>
<dbReference type="EMBL" id="JAFHDT010000019">
    <property type="protein sequence ID" value="KAI7795628.1"/>
    <property type="molecule type" value="Genomic_DNA"/>
</dbReference>
<feature type="compositionally biased region" description="Basic and acidic residues" evidence="1">
    <location>
        <begin position="15"/>
        <end position="25"/>
    </location>
</feature>
<comment type="caution">
    <text evidence="2">The sequence shown here is derived from an EMBL/GenBank/DDBJ whole genome shotgun (WGS) entry which is preliminary data.</text>
</comment>
<evidence type="ECO:0000256" key="1">
    <source>
        <dbReference type="SAM" id="MobiDB-lite"/>
    </source>
</evidence>
<evidence type="ECO:0000313" key="2">
    <source>
        <dbReference type="EMBL" id="KAI7795628.1"/>
    </source>
</evidence>
<keyword evidence="3" id="KW-1185">Reference proteome</keyword>
<dbReference type="Proteomes" id="UP001059041">
    <property type="component" value="Linkage Group LG19"/>
</dbReference>
<proteinExistence type="predicted"/>
<dbReference type="AlphaFoldDB" id="A0A9W7TBV3"/>
<gene>
    <name evidence="2" type="ORF">IRJ41_001851</name>
</gene>
<organism evidence="2 3">
    <name type="scientific">Triplophysa rosa</name>
    <name type="common">Cave loach</name>
    <dbReference type="NCBI Taxonomy" id="992332"/>
    <lineage>
        <taxon>Eukaryota</taxon>
        <taxon>Metazoa</taxon>
        <taxon>Chordata</taxon>
        <taxon>Craniata</taxon>
        <taxon>Vertebrata</taxon>
        <taxon>Euteleostomi</taxon>
        <taxon>Actinopterygii</taxon>
        <taxon>Neopterygii</taxon>
        <taxon>Teleostei</taxon>
        <taxon>Ostariophysi</taxon>
        <taxon>Cypriniformes</taxon>
        <taxon>Nemacheilidae</taxon>
        <taxon>Triplophysa</taxon>
    </lineage>
</organism>
<name>A0A9W7TBV3_TRIRA</name>
<feature type="compositionally biased region" description="Acidic residues" evidence="1">
    <location>
        <begin position="1"/>
        <end position="11"/>
    </location>
</feature>
<protein>
    <submittedName>
        <fullName evidence="2">Uncharacterized protein</fullName>
    </submittedName>
</protein>
<accession>A0A9W7TBV3</accession>
<sequence>MESGGDQDESCGYETGKRESRKTEVVEVDSVPQRFQSSSRLPHLRQTLFSRQQYLLNGTSSTI</sequence>
<reference evidence="2" key="1">
    <citation type="submission" date="2021-02" db="EMBL/GenBank/DDBJ databases">
        <title>Comparative genomics reveals that relaxation of natural selection precedes convergent phenotypic evolution of cavefish.</title>
        <authorList>
            <person name="Peng Z."/>
        </authorList>
    </citation>
    <scope>NUCLEOTIDE SEQUENCE</scope>
    <source>
        <tissue evidence="2">Muscle</tissue>
    </source>
</reference>
<evidence type="ECO:0000313" key="3">
    <source>
        <dbReference type="Proteomes" id="UP001059041"/>
    </source>
</evidence>